<dbReference type="GO" id="GO:0004527">
    <property type="term" value="F:exonuclease activity"/>
    <property type="evidence" value="ECO:0007669"/>
    <property type="project" value="UniProtKB-KW"/>
</dbReference>
<keyword evidence="2" id="KW-0378">Hydrolase</keyword>
<organism evidence="2">
    <name type="scientific">uncultured Caudovirales phage</name>
    <dbReference type="NCBI Taxonomy" id="2100421"/>
    <lineage>
        <taxon>Viruses</taxon>
        <taxon>Duplodnaviria</taxon>
        <taxon>Heunggongvirae</taxon>
        <taxon>Uroviricota</taxon>
        <taxon>Caudoviricetes</taxon>
        <taxon>Peduoviridae</taxon>
        <taxon>Maltschvirus</taxon>
        <taxon>Maltschvirus maltsch</taxon>
    </lineage>
</organism>
<dbReference type="InterPro" id="IPR029052">
    <property type="entry name" value="Metallo-depent_PP-like"/>
</dbReference>
<keyword evidence="2" id="KW-0540">Nuclease</keyword>
<protein>
    <submittedName>
        <fullName evidence="2">SbcD DNA repair exonuclease</fullName>
    </submittedName>
</protein>
<dbReference type="Gene3D" id="3.60.21.10">
    <property type="match status" value="1"/>
</dbReference>
<dbReference type="Pfam" id="PF00149">
    <property type="entry name" value="Metallophos"/>
    <property type="match status" value="1"/>
</dbReference>
<name>A0A6J5RJ66_9CAUD</name>
<dbReference type="SUPFAM" id="SSF56300">
    <property type="entry name" value="Metallo-dependent phosphatases"/>
    <property type="match status" value="1"/>
</dbReference>
<dbReference type="InterPro" id="IPR004843">
    <property type="entry name" value="Calcineurin-like_PHP"/>
</dbReference>
<proteinExistence type="predicted"/>
<evidence type="ECO:0000313" key="2">
    <source>
        <dbReference type="EMBL" id="CAB4197049.1"/>
    </source>
</evidence>
<accession>A0A6J5RJ66</accession>
<dbReference type="PANTHER" id="PTHR30337">
    <property type="entry name" value="COMPONENT OF ATP-DEPENDENT DSDNA EXONUCLEASE"/>
    <property type="match status" value="1"/>
</dbReference>
<feature type="domain" description="Calcineurin-like phosphoesterase" evidence="1">
    <location>
        <begin position="3"/>
        <end position="220"/>
    </location>
</feature>
<dbReference type="PANTHER" id="PTHR30337:SF0">
    <property type="entry name" value="NUCLEASE SBCCD SUBUNIT D"/>
    <property type="match status" value="1"/>
</dbReference>
<keyword evidence="2" id="KW-0269">Exonuclease</keyword>
<gene>
    <name evidence="2" type="ORF">UFOVP1290_569</name>
</gene>
<dbReference type="EMBL" id="LR797252">
    <property type="protein sequence ID" value="CAB4197049.1"/>
    <property type="molecule type" value="Genomic_DNA"/>
</dbReference>
<evidence type="ECO:0000259" key="1">
    <source>
        <dbReference type="Pfam" id="PF00149"/>
    </source>
</evidence>
<reference evidence="2" key="1">
    <citation type="submission" date="2020-05" db="EMBL/GenBank/DDBJ databases">
        <authorList>
            <person name="Chiriac C."/>
            <person name="Salcher M."/>
            <person name="Ghai R."/>
            <person name="Kavagutti S V."/>
        </authorList>
    </citation>
    <scope>NUCLEOTIDE SEQUENCE</scope>
</reference>
<dbReference type="InterPro" id="IPR050535">
    <property type="entry name" value="DNA_Repair-Maintenance_Comp"/>
</dbReference>
<sequence>MSTVILLGDPHLGRSQNIGKVGLGSNLNSRVIDQFNLLDWTLDQAIDCHADHIIITGDIFEDPKPSSTLITLFISWLKKCQVYDVNVHIIIGNHDILRTGNIYTSPLDIINEVELENVNIYKDINTVLIGTSAITFVPFRDRKSFSTNSSKEALEILNNSIMYELSSIPNVYNKILVGHLAIEGSIPVGDEIDDLTNELFCPINMFSGYDCVWMGHVHKPQIMHKSTPYISHIGSMDISNFGETEQDKRIVIVNLDDIHNFYTKSLPTRPLRKIVIPIALDAKDSTDYVINELKKYDDLDKAIVRLDISIAASDAKSVNKQSIEKYLLSKGASNVSGIFETKKMSLIKKDVVNIIDFQMDTLLAIKTYSEKYVDAVIKSEFIQLAMEILNEYKSEVKE</sequence>